<feature type="chain" id="PRO_5044372952" evidence="3">
    <location>
        <begin position="24"/>
        <end position="283"/>
    </location>
</feature>
<dbReference type="CDD" id="cd13572">
    <property type="entry name" value="PBP2_PnhD_2"/>
    <property type="match status" value="1"/>
</dbReference>
<evidence type="ECO:0000313" key="6">
    <source>
        <dbReference type="Proteomes" id="UP000183018"/>
    </source>
</evidence>
<dbReference type="PANTHER" id="PTHR35841:SF1">
    <property type="entry name" value="PHOSPHONATES-BINDING PERIPLASMIC PROTEIN"/>
    <property type="match status" value="1"/>
</dbReference>
<dbReference type="Proteomes" id="UP000183018">
    <property type="component" value="Unassembled WGS sequence"/>
</dbReference>
<dbReference type="InterPro" id="IPR005770">
    <property type="entry name" value="PhnD"/>
</dbReference>
<dbReference type="Pfam" id="PF12974">
    <property type="entry name" value="Phosphonate-bd"/>
    <property type="match status" value="1"/>
</dbReference>
<name>A0A1I3K924_9GAMM</name>
<evidence type="ECO:0000256" key="1">
    <source>
        <dbReference type="ARBA" id="ARBA00007162"/>
    </source>
</evidence>
<keyword evidence="6" id="KW-1185">Reference proteome</keyword>
<dbReference type="SUPFAM" id="SSF53850">
    <property type="entry name" value="Periplasmic binding protein-like II"/>
    <property type="match status" value="1"/>
</dbReference>
<dbReference type="NCBIfam" id="TIGR04553">
    <property type="entry name" value="ABC_peri_selen"/>
    <property type="match status" value="1"/>
</dbReference>
<dbReference type="RefSeq" id="WP_074883526.1">
    <property type="nucleotide sequence ID" value="NZ_FORC01000002.1"/>
</dbReference>
<organism evidence="5 6">
    <name type="scientific">Phytopseudomonas argentinensis</name>
    <dbReference type="NCBI Taxonomy" id="289370"/>
    <lineage>
        <taxon>Bacteria</taxon>
        <taxon>Pseudomonadati</taxon>
        <taxon>Pseudomonadota</taxon>
        <taxon>Gammaproteobacteria</taxon>
        <taxon>Pseudomonadales</taxon>
        <taxon>Pseudomonadaceae</taxon>
        <taxon>Phytopseudomonas</taxon>
    </lineage>
</organism>
<gene>
    <name evidence="5" type="ORF">SAMN05216602_2354</name>
</gene>
<evidence type="ECO:0000313" key="5">
    <source>
        <dbReference type="EMBL" id="SFI68992.1"/>
    </source>
</evidence>
<dbReference type="NCBIfam" id="TIGR01098">
    <property type="entry name" value="3A0109s03R"/>
    <property type="match status" value="1"/>
</dbReference>
<dbReference type="InterPro" id="IPR030836">
    <property type="entry name" value="ABC_peri_PhnD-like"/>
</dbReference>
<reference evidence="6" key="1">
    <citation type="submission" date="2016-10" db="EMBL/GenBank/DDBJ databases">
        <authorList>
            <person name="Varghese N."/>
            <person name="Submissions S."/>
        </authorList>
    </citation>
    <scope>NUCLEOTIDE SEQUENCE [LARGE SCALE GENOMIC DNA]</scope>
    <source>
        <strain evidence="6">LMG 22563</strain>
    </source>
</reference>
<comment type="similarity">
    <text evidence="1">Belongs to the phosphate/phosphite/phosphonate binding protein family.</text>
</comment>
<accession>A0A1I3K924</accession>
<keyword evidence="2 3" id="KW-0732">Signal</keyword>
<dbReference type="OrthoDB" id="225238at2"/>
<dbReference type="EMBL" id="FORC01000002">
    <property type="protein sequence ID" value="SFI68992.1"/>
    <property type="molecule type" value="Genomic_DNA"/>
</dbReference>
<sequence>MLKRTLSLLAGLALSAAALTTHAAETLRVSAIPDEAPTELLRKFKPLGAYLEQQLGMKVEFVPVADYPAVVEALATDRLDMAWLGGFTFVQVNLKTGNAMPLVQREQDAAFTSTFISADPQVKSLKDLKGKTFAFGSISSTSGSLMPRYFMLQDGIKPESYFSRVAYSGAHDATAAWVQAGKVDAGVLNSSVWDKLVKSGKVDTSKVKVFATTPTYFDYNWTVRGTLDPALAEKIKQAFLALDPANPEHKAILDLQAASRFIETKPENYKGIEEAARAADLLK</sequence>
<dbReference type="GO" id="GO:0043190">
    <property type="term" value="C:ATP-binding cassette (ABC) transporter complex"/>
    <property type="evidence" value="ECO:0007669"/>
    <property type="project" value="InterPro"/>
</dbReference>
<protein>
    <submittedName>
        <fullName evidence="5">Phosphonate transport system substrate-binding protein</fullName>
    </submittedName>
</protein>
<dbReference type="PANTHER" id="PTHR35841">
    <property type="entry name" value="PHOSPHONATES-BINDING PERIPLASMIC PROTEIN"/>
    <property type="match status" value="1"/>
</dbReference>
<dbReference type="GO" id="GO:0055085">
    <property type="term" value="P:transmembrane transport"/>
    <property type="evidence" value="ECO:0007669"/>
    <property type="project" value="InterPro"/>
</dbReference>
<dbReference type="Gene3D" id="3.40.190.10">
    <property type="entry name" value="Periplasmic binding protein-like II"/>
    <property type="match status" value="2"/>
</dbReference>
<evidence type="ECO:0000256" key="3">
    <source>
        <dbReference type="SAM" id="SignalP"/>
    </source>
</evidence>
<dbReference type="STRING" id="289370.SAMN05216602_2354"/>
<evidence type="ECO:0000256" key="2">
    <source>
        <dbReference type="ARBA" id="ARBA00022729"/>
    </source>
</evidence>
<proteinExistence type="inferred from homology"/>
<feature type="signal peptide" evidence="3">
    <location>
        <begin position="1"/>
        <end position="23"/>
    </location>
</feature>
<dbReference type="InterPro" id="IPR001638">
    <property type="entry name" value="Solute-binding_3/MltF_N"/>
</dbReference>
<dbReference type="SMART" id="SM00062">
    <property type="entry name" value="PBPb"/>
    <property type="match status" value="1"/>
</dbReference>
<evidence type="ECO:0000259" key="4">
    <source>
        <dbReference type="SMART" id="SM00062"/>
    </source>
</evidence>
<dbReference type="AlphaFoldDB" id="A0A1I3K924"/>
<feature type="domain" description="Solute-binding protein family 3/N-terminal" evidence="4">
    <location>
        <begin position="26"/>
        <end position="247"/>
    </location>
</feature>